<dbReference type="CDD" id="cd00093">
    <property type="entry name" value="HTH_XRE"/>
    <property type="match status" value="1"/>
</dbReference>
<comment type="caution">
    <text evidence="2">The sequence shown here is derived from an EMBL/GenBank/DDBJ whole genome shotgun (WGS) entry which is preliminary data.</text>
</comment>
<reference evidence="2" key="1">
    <citation type="journal article" date="2020" name="Biotechnol. Biofuels">
        <title>New insights from the biogas microbiome by comprehensive genome-resolved metagenomics of nearly 1600 species originating from multiple anaerobic digesters.</title>
        <authorList>
            <person name="Campanaro S."/>
            <person name="Treu L."/>
            <person name="Rodriguez-R L.M."/>
            <person name="Kovalovszki A."/>
            <person name="Ziels R.M."/>
            <person name="Maus I."/>
            <person name="Zhu X."/>
            <person name="Kougias P.G."/>
            <person name="Basile A."/>
            <person name="Luo G."/>
            <person name="Schluter A."/>
            <person name="Konstantinidis K.T."/>
            <person name="Angelidaki I."/>
        </authorList>
    </citation>
    <scope>NUCLEOTIDE SEQUENCE</scope>
    <source>
        <strain evidence="2">AS01afH2WH_6</strain>
    </source>
</reference>
<name>A0A971ICN6_9BIFI</name>
<sequence>MTINHDANTWENYIKTVGLNIQKVRISRNMSQEQLAYSAGISRFSYQQLEKGESRPHSPANPALRSIMAISQILGVSLDVLLPADWPDLRA</sequence>
<evidence type="ECO:0000313" key="2">
    <source>
        <dbReference type="EMBL" id="NLT79744.1"/>
    </source>
</evidence>
<dbReference type="GO" id="GO:0003677">
    <property type="term" value="F:DNA binding"/>
    <property type="evidence" value="ECO:0007669"/>
    <property type="project" value="InterPro"/>
</dbReference>
<dbReference type="Gene3D" id="1.10.260.40">
    <property type="entry name" value="lambda repressor-like DNA-binding domains"/>
    <property type="match status" value="1"/>
</dbReference>
<reference evidence="2" key="2">
    <citation type="submission" date="2020-01" db="EMBL/GenBank/DDBJ databases">
        <authorList>
            <person name="Campanaro S."/>
        </authorList>
    </citation>
    <scope>NUCLEOTIDE SEQUENCE</scope>
    <source>
        <strain evidence="2">AS01afH2WH_6</strain>
    </source>
</reference>
<proteinExistence type="predicted"/>
<dbReference type="SMART" id="SM00530">
    <property type="entry name" value="HTH_XRE"/>
    <property type="match status" value="1"/>
</dbReference>
<dbReference type="InterPro" id="IPR001387">
    <property type="entry name" value="Cro/C1-type_HTH"/>
</dbReference>
<protein>
    <submittedName>
        <fullName evidence="2">Helix-turn-helix transcriptional regulator</fullName>
    </submittedName>
</protein>
<gene>
    <name evidence="2" type="ORF">GXW98_05630</name>
</gene>
<dbReference type="PROSITE" id="PS50943">
    <property type="entry name" value="HTH_CROC1"/>
    <property type="match status" value="1"/>
</dbReference>
<accession>A0A971ICN6</accession>
<dbReference type="RefSeq" id="WP_273173698.1">
    <property type="nucleotide sequence ID" value="NZ_JAAXZR010000020.1"/>
</dbReference>
<dbReference type="AlphaFoldDB" id="A0A971ICN6"/>
<dbReference type="EMBL" id="JAAXZR010000020">
    <property type="protein sequence ID" value="NLT79744.1"/>
    <property type="molecule type" value="Genomic_DNA"/>
</dbReference>
<dbReference type="Proteomes" id="UP000767327">
    <property type="component" value="Unassembled WGS sequence"/>
</dbReference>
<organism evidence="2 3">
    <name type="scientific">Bifidobacterium crudilactis</name>
    <dbReference type="NCBI Taxonomy" id="327277"/>
    <lineage>
        <taxon>Bacteria</taxon>
        <taxon>Bacillati</taxon>
        <taxon>Actinomycetota</taxon>
        <taxon>Actinomycetes</taxon>
        <taxon>Bifidobacteriales</taxon>
        <taxon>Bifidobacteriaceae</taxon>
        <taxon>Bifidobacterium</taxon>
    </lineage>
</organism>
<evidence type="ECO:0000259" key="1">
    <source>
        <dbReference type="PROSITE" id="PS50943"/>
    </source>
</evidence>
<dbReference type="InterPro" id="IPR010982">
    <property type="entry name" value="Lambda_DNA-bd_dom_sf"/>
</dbReference>
<dbReference type="SUPFAM" id="SSF47413">
    <property type="entry name" value="lambda repressor-like DNA-binding domains"/>
    <property type="match status" value="1"/>
</dbReference>
<evidence type="ECO:0000313" key="3">
    <source>
        <dbReference type="Proteomes" id="UP000767327"/>
    </source>
</evidence>
<dbReference type="Pfam" id="PF01381">
    <property type="entry name" value="HTH_3"/>
    <property type="match status" value="1"/>
</dbReference>
<feature type="domain" description="HTH cro/C1-type" evidence="1">
    <location>
        <begin position="21"/>
        <end position="81"/>
    </location>
</feature>